<sequence length="481" mass="55087">MASKEMGYFKFLLIYAQTPQELQRGSTFQPNSKRKLGFISGGIEPSGQNQAKRFRPNPGAARIISVNTTGGRVFNNKGAVAKQKQQVGGGGKVPIQVKATGLEAQNGVKTDKEQLKQLTELYDKCEEDFQQKQEDNSRCCALMQQELKTIENNKAKLIEERAHISTEQEAERLQYQDLDRENIALHTELDRIQQDVKDLAETHEQLEQEITVESSFLEDLNGQIYELEEDVDDLSKSEKQFYEDVLLRQEFINYGAKKGPIVLGIQSQCSEIFTEANLFNKESYGWKMFDKLLSDNRNELDQCSSSSQYFAELVLKPILEQESFCIPQFKQATFLFFSPTLYKDTISNLAQSYTIFTQSLHSLSSTISLSHLKSTQAKISLMNLDFPQDEDPSSTKSFTVLIKLKAFLTSIMNDTEGYLIDKRIMGEPDENVRHLLRAISHKELIFIVIDFREHSFAKQLSECKELQVLVSLFRKIKFFNY</sequence>
<name>A0A8J8NSE9_HALGN</name>
<comment type="caution">
    <text evidence="3">The sequence shown here is derived from an EMBL/GenBank/DDBJ whole genome shotgun (WGS) entry which is preliminary data.</text>
</comment>
<organism evidence="3 4">
    <name type="scientific">Halteria grandinella</name>
    <dbReference type="NCBI Taxonomy" id="5974"/>
    <lineage>
        <taxon>Eukaryota</taxon>
        <taxon>Sar</taxon>
        <taxon>Alveolata</taxon>
        <taxon>Ciliophora</taxon>
        <taxon>Intramacronucleata</taxon>
        <taxon>Spirotrichea</taxon>
        <taxon>Stichotrichia</taxon>
        <taxon>Sporadotrichida</taxon>
        <taxon>Halteriidae</taxon>
        <taxon>Halteria</taxon>
    </lineage>
</organism>
<feature type="region of interest" description="Disordered" evidence="2">
    <location>
        <begin position="25"/>
        <end position="57"/>
    </location>
</feature>
<evidence type="ECO:0000256" key="1">
    <source>
        <dbReference type="SAM" id="Coils"/>
    </source>
</evidence>
<dbReference type="EMBL" id="RRYP01008882">
    <property type="protein sequence ID" value="TNV79464.1"/>
    <property type="molecule type" value="Genomic_DNA"/>
</dbReference>
<feature type="coiled-coil region" evidence="1">
    <location>
        <begin position="108"/>
        <end position="237"/>
    </location>
</feature>
<dbReference type="OrthoDB" id="10669881at2759"/>
<evidence type="ECO:0000313" key="3">
    <source>
        <dbReference type="EMBL" id="TNV79464.1"/>
    </source>
</evidence>
<dbReference type="Proteomes" id="UP000785679">
    <property type="component" value="Unassembled WGS sequence"/>
</dbReference>
<keyword evidence="1" id="KW-0175">Coiled coil</keyword>
<proteinExistence type="predicted"/>
<keyword evidence="4" id="KW-1185">Reference proteome</keyword>
<reference evidence="3" key="1">
    <citation type="submission" date="2019-06" db="EMBL/GenBank/DDBJ databases">
        <authorList>
            <person name="Zheng W."/>
        </authorList>
    </citation>
    <scope>NUCLEOTIDE SEQUENCE</scope>
    <source>
        <strain evidence="3">QDHG01</strain>
    </source>
</reference>
<evidence type="ECO:0000256" key="2">
    <source>
        <dbReference type="SAM" id="MobiDB-lite"/>
    </source>
</evidence>
<protein>
    <submittedName>
        <fullName evidence="3">Uncharacterized protein</fullName>
    </submittedName>
</protein>
<dbReference type="AlphaFoldDB" id="A0A8J8NSE9"/>
<gene>
    <name evidence="3" type="ORF">FGO68_gene12950</name>
</gene>
<evidence type="ECO:0000313" key="4">
    <source>
        <dbReference type="Proteomes" id="UP000785679"/>
    </source>
</evidence>
<accession>A0A8J8NSE9</accession>